<evidence type="ECO:0000313" key="2">
    <source>
        <dbReference type="Proteomes" id="UP000434209"/>
    </source>
</evidence>
<dbReference type="AlphaFoldDB" id="A0A7Z2GC29"/>
<dbReference type="KEGG" id="pacp:FAZ97_29375"/>
<reference evidence="1 2" key="1">
    <citation type="submission" date="2019-12" db="EMBL/GenBank/DDBJ databases">
        <title>Paraburkholderia acidiphila 7Q-K02 sp. nov and Paraburkholderia acidisoli DHF22 sp. nov., two strains isolated from forest soil.</title>
        <authorList>
            <person name="Gao Z."/>
            <person name="Qiu L."/>
        </authorList>
    </citation>
    <scope>NUCLEOTIDE SEQUENCE [LARGE SCALE GENOMIC DNA]</scope>
    <source>
        <strain evidence="1 2">7Q-K02</strain>
    </source>
</reference>
<evidence type="ECO:0000313" key="1">
    <source>
        <dbReference type="EMBL" id="QGZ59053.1"/>
    </source>
</evidence>
<sequence>MTSLAITDLHLQCDLDRKAMSFIRGAGAPWVFGWIQPYEPAQPSQQLGSIINLYQTNNTFYANQVINQYQTLDVTNSASNSNVTVGVGQNGKNNGLVA</sequence>
<dbReference type="Proteomes" id="UP000434209">
    <property type="component" value="Chromosome 3"/>
</dbReference>
<accession>A0A7Z2GC29</accession>
<protein>
    <submittedName>
        <fullName evidence="1">Uncharacterized protein</fullName>
    </submittedName>
</protein>
<keyword evidence="2" id="KW-1185">Reference proteome</keyword>
<dbReference type="OrthoDB" id="8756551at2"/>
<name>A0A7Z2GC29_9BURK</name>
<dbReference type="EMBL" id="CP046911">
    <property type="protein sequence ID" value="QGZ59053.1"/>
    <property type="molecule type" value="Genomic_DNA"/>
</dbReference>
<proteinExistence type="predicted"/>
<dbReference type="RefSeq" id="WP_158762237.1">
    <property type="nucleotide sequence ID" value="NZ_CP046911.1"/>
</dbReference>
<gene>
    <name evidence="1" type="ORF">FAZ97_29375</name>
</gene>
<organism evidence="1 2">
    <name type="scientific">Paraburkholderia acidiphila</name>
    <dbReference type="NCBI Taxonomy" id="2571747"/>
    <lineage>
        <taxon>Bacteria</taxon>
        <taxon>Pseudomonadati</taxon>
        <taxon>Pseudomonadota</taxon>
        <taxon>Betaproteobacteria</taxon>
        <taxon>Burkholderiales</taxon>
        <taxon>Burkholderiaceae</taxon>
        <taxon>Paraburkholderia</taxon>
    </lineage>
</organism>